<protein>
    <recommendedName>
        <fullName evidence="2">DUF5776 domain-containing protein</fullName>
    </recommendedName>
</protein>
<sequence length="647" mass="71002">MKTSRLIYISFLTTLLFGISGIAVKADTIDSAGPKIEKVPMQQNQTITLTDDDVSIEDGIITDVENEDLARQLLQGGHLVVPATLQGETVTGIGPDAFSTDNLSTVGDIDEAGVGIPEYRGIKAVTFEAPNQIKTIDYNAFYGNQLTSIDLPGVTTIGDESFTGNELTSVSLPNVQTVGKWAFTNNKLTRVDLPKATQLATGAFSENRLTSISLGQADIEMSARAFGDQFQIPTGPDENHLVLVSKDLLPVDVVTKDPLTWAALTKTINASFKIAGVEQINPDHVDVDVLANDTDVTVAKVKNDQNKRQMTDLPKPADTPNQFTVIMHYEAQQNDGLGENATNPEPIHRLGGYDLGAFVKVVKQPEIPVVPPVKPSQPRPTNPQTTPTPNRSSESIGAAESPTTAVSQPGAIPTPDHPLAQKNQAVYAVKTINLYKDKDMQSRDRIATYTKKPRINRPMFVVTKQVKASNGQIVYAVRDVNHHSTTAGKTGYITSDWAFVRPVYYQSNHQQLTVINPTGVNEYTHKNLTGKVKNLKQGTKLKVKGFIKYHLTTRYLLSNGHYVTGNRKMVTAEKYQQPKKVKIVKATYLYSNTNFDKHVKQLKTGTILKVNKVVYAHPYSLRVTGSQRFQVKGGYVTASPKYVHVSY</sequence>
<feature type="region of interest" description="Disordered" evidence="1">
    <location>
        <begin position="369"/>
        <end position="419"/>
    </location>
</feature>
<dbReference type="Pfam" id="PF19087">
    <property type="entry name" value="DUF5776"/>
    <property type="match status" value="2"/>
</dbReference>
<evidence type="ECO:0000313" key="4">
    <source>
        <dbReference type="Proteomes" id="UP000295181"/>
    </source>
</evidence>
<feature type="domain" description="DUF5776" evidence="2">
    <location>
        <begin position="504"/>
        <end position="570"/>
    </location>
</feature>
<evidence type="ECO:0000313" key="3">
    <source>
        <dbReference type="EMBL" id="TDG80042.1"/>
    </source>
</evidence>
<name>A0A4R5NSB2_LENBU</name>
<dbReference type="Proteomes" id="UP000295181">
    <property type="component" value="Unassembled WGS sequence"/>
</dbReference>
<dbReference type="EMBL" id="PUFP01000020">
    <property type="protein sequence ID" value="TDG80042.1"/>
    <property type="molecule type" value="Genomic_DNA"/>
</dbReference>
<comment type="caution">
    <text evidence="3">The sequence shown here is derived from an EMBL/GenBank/DDBJ whole genome shotgun (WGS) entry which is preliminary data.</text>
</comment>
<evidence type="ECO:0000259" key="2">
    <source>
        <dbReference type="Pfam" id="PF19087"/>
    </source>
</evidence>
<gene>
    <name evidence="3" type="ORF">C5L32_000283</name>
</gene>
<dbReference type="AlphaFoldDB" id="A0A4R5NSB2"/>
<feature type="compositionally biased region" description="Pro residues" evidence="1">
    <location>
        <begin position="369"/>
        <end position="381"/>
    </location>
</feature>
<feature type="domain" description="DUF5776" evidence="2">
    <location>
        <begin position="576"/>
        <end position="643"/>
    </location>
</feature>
<dbReference type="RefSeq" id="WP_013728633.1">
    <property type="nucleotide sequence ID" value="NZ_AZDM01000028.1"/>
</dbReference>
<proteinExistence type="predicted"/>
<accession>A0A4R5NSB2</accession>
<evidence type="ECO:0000256" key="1">
    <source>
        <dbReference type="SAM" id="MobiDB-lite"/>
    </source>
</evidence>
<dbReference type="Gene3D" id="3.80.10.10">
    <property type="entry name" value="Ribonuclease Inhibitor"/>
    <property type="match status" value="1"/>
</dbReference>
<organism evidence="3 4">
    <name type="scientific">Lentilactobacillus buchneri DSM 20057</name>
    <dbReference type="NCBI Taxonomy" id="1423728"/>
    <lineage>
        <taxon>Bacteria</taxon>
        <taxon>Bacillati</taxon>
        <taxon>Bacillota</taxon>
        <taxon>Bacilli</taxon>
        <taxon>Lactobacillales</taxon>
        <taxon>Lactobacillaceae</taxon>
        <taxon>Lentilactobacillus</taxon>
    </lineage>
</organism>
<dbReference type="InterPro" id="IPR026906">
    <property type="entry name" value="LRR_5"/>
</dbReference>
<feature type="compositionally biased region" description="Low complexity" evidence="1">
    <location>
        <begin position="382"/>
        <end position="392"/>
    </location>
</feature>
<dbReference type="InterPro" id="IPR044081">
    <property type="entry name" value="DUF5776"/>
</dbReference>
<dbReference type="GeneID" id="72460558"/>
<reference evidence="3 4" key="1">
    <citation type="journal article" date="2019" name="Appl. Microbiol. Biotechnol.">
        <title>Uncovering carbohydrate metabolism through a genotype-phenotype association study of 56 lactic acid bacteria genomes.</title>
        <authorList>
            <person name="Buron-Moles G."/>
            <person name="Chailyan A."/>
            <person name="Dolejs I."/>
            <person name="Forster J."/>
            <person name="Miks M.H."/>
        </authorList>
    </citation>
    <scope>NUCLEOTIDE SEQUENCE [LARGE SCALE GENOMIC DNA]</scope>
    <source>
        <strain evidence="3 4">ATCC 4005</strain>
    </source>
</reference>
<dbReference type="InterPro" id="IPR032675">
    <property type="entry name" value="LRR_dom_sf"/>
</dbReference>
<dbReference type="Pfam" id="PF13306">
    <property type="entry name" value="LRR_5"/>
    <property type="match status" value="1"/>
</dbReference>